<dbReference type="RefSeq" id="WP_010043148.1">
    <property type="nucleotide sequence ID" value="NZ_CP025958.1"/>
</dbReference>
<proteinExistence type="predicted"/>
<dbReference type="Gene3D" id="3.30.1490.300">
    <property type="match status" value="1"/>
</dbReference>
<dbReference type="InterPro" id="IPR050696">
    <property type="entry name" value="FtsA/MreB"/>
</dbReference>
<gene>
    <name evidence="2" type="ORF">C1280_35120</name>
</gene>
<dbReference type="EMBL" id="CP025958">
    <property type="protein sequence ID" value="AWM41715.1"/>
    <property type="molecule type" value="Genomic_DNA"/>
</dbReference>
<evidence type="ECO:0000256" key="1">
    <source>
        <dbReference type="SAM" id="MobiDB-lite"/>
    </source>
</evidence>
<organism evidence="2 3">
    <name type="scientific">Gemmata obscuriglobus</name>
    <dbReference type="NCBI Taxonomy" id="114"/>
    <lineage>
        <taxon>Bacteria</taxon>
        <taxon>Pseudomonadati</taxon>
        <taxon>Planctomycetota</taxon>
        <taxon>Planctomycetia</taxon>
        <taxon>Gemmatales</taxon>
        <taxon>Gemmataceae</taxon>
        <taxon>Gemmata</taxon>
    </lineage>
</organism>
<dbReference type="InterPro" id="IPR043129">
    <property type="entry name" value="ATPase_NBD"/>
</dbReference>
<evidence type="ECO:0000313" key="2">
    <source>
        <dbReference type="EMBL" id="AWM41715.1"/>
    </source>
</evidence>
<sequence>MSNFIAIDLEAGGVYAVSGGTRGGAKVLHALAWTNTDEEPPPPLSAETAKSFGEALRAKLKDAGIAPAPVLVSVGRDRVILKELRHPPVPPADEPAVIRFQAVKEMSESPDDVVLDYVPIGDTSAGAGERRAMAVMLRKDVLNAITAMTTAAGLKLAGATPRPYAVAAGLGRAFALGAAPAPEQKTDTVAALTLGPGGGEFTVVRGGEMVLTLAIPAPVMVSEAMLVAQLRRNLTVYAGQHPGHPITAVYLAEVGPGWAGRLETALGVPVHDYDPLAGAVPKVPEHLRGRFAGAVGLLAAKAHAADLPINFASPRQPRTTGDPGKRRLLFAALAAVLLVGGSLAVGVLLRDWAVGGVEALAAERDELKGRIEKGAAGAKQADAIDAWTKRRVVYLDELHDLADRMPGDDSIRVTEIKSTPGQITKDGKQPVQANVELRVAAVAGPPVHDLVSAFENDNPRPEAGKVVNKYYIGTNPTGGGALTSSGSSKHTQGFTVKTQVNYREPNKYDRAPKFTPPKRSWGLPASQ</sequence>
<dbReference type="OrthoDB" id="271077at2"/>
<dbReference type="SUPFAM" id="SSF53067">
    <property type="entry name" value="Actin-like ATPase domain"/>
    <property type="match status" value="1"/>
</dbReference>
<dbReference type="PANTHER" id="PTHR32432:SF3">
    <property type="entry name" value="ETHANOLAMINE UTILIZATION PROTEIN EUTJ"/>
    <property type="match status" value="1"/>
</dbReference>
<protein>
    <submittedName>
        <fullName evidence="2">Uncharacterized protein</fullName>
    </submittedName>
</protein>
<feature type="compositionally biased region" description="Polar residues" evidence="1">
    <location>
        <begin position="489"/>
        <end position="501"/>
    </location>
</feature>
<keyword evidence="3" id="KW-1185">Reference proteome</keyword>
<dbReference type="Gene3D" id="3.30.420.40">
    <property type="match status" value="2"/>
</dbReference>
<name>A0A2Z3HFH8_9BACT</name>
<feature type="region of interest" description="Disordered" evidence="1">
    <location>
        <begin position="481"/>
        <end position="527"/>
    </location>
</feature>
<evidence type="ECO:0000313" key="3">
    <source>
        <dbReference type="Proteomes" id="UP000245802"/>
    </source>
</evidence>
<dbReference type="PANTHER" id="PTHR32432">
    <property type="entry name" value="CELL DIVISION PROTEIN FTSA-RELATED"/>
    <property type="match status" value="1"/>
</dbReference>
<accession>A0A2Z3HFH8</accession>
<dbReference type="KEGG" id="gog:C1280_35120"/>
<dbReference type="Proteomes" id="UP000245802">
    <property type="component" value="Chromosome"/>
</dbReference>
<reference evidence="2 3" key="1">
    <citation type="submission" date="2018-01" db="EMBL/GenBank/DDBJ databases">
        <title>G. obscuriglobus.</title>
        <authorList>
            <person name="Franke J."/>
            <person name="Blomberg W."/>
            <person name="Selmecki A."/>
        </authorList>
    </citation>
    <scope>NUCLEOTIDE SEQUENCE [LARGE SCALE GENOMIC DNA]</scope>
    <source>
        <strain evidence="2 3">DSM 5831</strain>
    </source>
</reference>
<dbReference type="AlphaFoldDB" id="A0A2Z3HFH8"/>